<dbReference type="EMBL" id="ASPP01006823">
    <property type="protein sequence ID" value="ETO28168.1"/>
    <property type="molecule type" value="Genomic_DNA"/>
</dbReference>
<evidence type="ECO:0000313" key="1">
    <source>
        <dbReference type="EMBL" id="ETO28168.1"/>
    </source>
</evidence>
<accession>X6NQH4</accession>
<proteinExistence type="predicted"/>
<organism evidence="1 2">
    <name type="scientific">Reticulomyxa filosa</name>
    <dbReference type="NCBI Taxonomy" id="46433"/>
    <lineage>
        <taxon>Eukaryota</taxon>
        <taxon>Sar</taxon>
        <taxon>Rhizaria</taxon>
        <taxon>Retaria</taxon>
        <taxon>Foraminifera</taxon>
        <taxon>Monothalamids</taxon>
        <taxon>Reticulomyxidae</taxon>
        <taxon>Reticulomyxa</taxon>
    </lineage>
</organism>
<gene>
    <name evidence="1" type="ORF">RFI_08964</name>
</gene>
<sequence>MRKLLNDGQQFTQQDEIRQALKVWDKSKIENAAPTKSAVITVEEKTSQLGNVEKGPLSSTSKPMRYQIDDTVCITCETNDVVNITWTNRFAISNERLTKINTFVTKSQITKVKTITKESKDERGREKKDNKKILFFIFFFFCLYNFVCVDGDGDRNEETKTIVTNFKNTLPEKKKGVDLTDEEWISLMSIAYHYGSDPFGASLDENRKKAVASMYLSKCEVSKQSTKYAIGESINDLASMMNVPPLFALLSVWSYIDGKCKDATIAQTKKEMEKFFNYILTVSVDEAIEYGIQPKLIQCAKKVNLYFIQI</sequence>
<keyword evidence="2" id="KW-1185">Reference proteome</keyword>
<protein>
    <submittedName>
        <fullName evidence="1">Uncharacterized protein</fullName>
    </submittedName>
</protein>
<evidence type="ECO:0000313" key="2">
    <source>
        <dbReference type="Proteomes" id="UP000023152"/>
    </source>
</evidence>
<dbReference type="AlphaFoldDB" id="X6NQH4"/>
<reference evidence="1 2" key="1">
    <citation type="journal article" date="2013" name="Curr. Biol.">
        <title>The Genome of the Foraminiferan Reticulomyxa filosa.</title>
        <authorList>
            <person name="Glockner G."/>
            <person name="Hulsmann N."/>
            <person name="Schleicher M."/>
            <person name="Noegel A.A."/>
            <person name="Eichinger L."/>
            <person name="Gallinger C."/>
            <person name="Pawlowski J."/>
            <person name="Sierra R."/>
            <person name="Euteneuer U."/>
            <person name="Pillet L."/>
            <person name="Moustafa A."/>
            <person name="Platzer M."/>
            <person name="Groth M."/>
            <person name="Szafranski K."/>
            <person name="Schliwa M."/>
        </authorList>
    </citation>
    <scope>NUCLEOTIDE SEQUENCE [LARGE SCALE GENOMIC DNA]</scope>
</reference>
<dbReference type="Proteomes" id="UP000023152">
    <property type="component" value="Unassembled WGS sequence"/>
</dbReference>
<name>X6NQH4_RETFI</name>
<comment type="caution">
    <text evidence="1">The sequence shown here is derived from an EMBL/GenBank/DDBJ whole genome shotgun (WGS) entry which is preliminary data.</text>
</comment>